<dbReference type="AlphaFoldDB" id="A0A285N2K6"/>
<gene>
    <name evidence="1" type="ORF">SAMN05421503_0431</name>
</gene>
<organism evidence="1 2">
    <name type="scientific">Terribacillus aidingensis</name>
    <dbReference type="NCBI Taxonomy" id="586416"/>
    <lineage>
        <taxon>Bacteria</taxon>
        <taxon>Bacillati</taxon>
        <taxon>Bacillota</taxon>
        <taxon>Bacilli</taxon>
        <taxon>Bacillales</taxon>
        <taxon>Bacillaceae</taxon>
        <taxon>Terribacillus</taxon>
    </lineage>
</organism>
<keyword evidence="2" id="KW-1185">Reference proteome</keyword>
<reference evidence="2" key="1">
    <citation type="submission" date="2017-09" db="EMBL/GenBank/DDBJ databases">
        <authorList>
            <person name="Varghese N."/>
            <person name="Submissions S."/>
        </authorList>
    </citation>
    <scope>NUCLEOTIDE SEQUENCE [LARGE SCALE GENOMIC DNA]</scope>
    <source>
        <strain evidence="2">CGMCC 1.8913</strain>
    </source>
</reference>
<dbReference type="OrthoDB" id="2867965at2"/>
<dbReference type="RefSeq" id="WP_097038804.1">
    <property type="nucleotide sequence ID" value="NZ_OBEK01000001.1"/>
</dbReference>
<evidence type="ECO:0000313" key="1">
    <source>
        <dbReference type="EMBL" id="SNZ03704.1"/>
    </source>
</evidence>
<evidence type="ECO:0008006" key="3">
    <source>
        <dbReference type="Google" id="ProtNLM"/>
    </source>
</evidence>
<name>A0A285N2K6_9BACI</name>
<proteinExistence type="predicted"/>
<dbReference type="Proteomes" id="UP000219356">
    <property type="component" value="Unassembled WGS sequence"/>
</dbReference>
<accession>A0A285N2K6</accession>
<dbReference type="EMBL" id="OBEK01000001">
    <property type="protein sequence ID" value="SNZ03704.1"/>
    <property type="molecule type" value="Genomic_DNA"/>
</dbReference>
<protein>
    <recommendedName>
        <fullName evidence="3">STAS domain-containing protein</fullName>
    </recommendedName>
</protein>
<sequence length="117" mass="13452">MYKFEIDDKKKVLLITAEGFFKNDESEAFMEKLYEAFGLVQATDYDLIVDVSNLDVVKQDLVYKIADAFELYDELGFKNIVIINPISILAKVQLFNIARSVHFSGAFVDSLDEWKAR</sequence>
<evidence type="ECO:0000313" key="2">
    <source>
        <dbReference type="Proteomes" id="UP000219356"/>
    </source>
</evidence>